<keyword evidence="2 8" id="KW-0436">Ligase</keyword>
<reference evidence="8 9" key="1">
    <citation type="journal article" date="2016" name="Nat. Commun.">
        <title>Ectomycorrhizal ecology is imprinted in the genome of the dominant symbiotic fungus Cenococcum geophilum.</title>
        <authorList>
            <consortium name="DOE Joint Genome Institute"/>
            <person name="Peter M."/>
            <person name="Kohler A."/>
            <person name="Ohm R.A."/>
            <person name="Kuo A."/>
            <person name="Krutzmann J."/>
            <person name="Morin E."/>
            <person name="Arend M."/>
            <person name="Barry K.W."/>
            <person name="Binder M."/>
            <person name="Choi C."/>
            <person name="Clum A."/>
            <person name="Copeland A."/>
            <person name="Grisel N."/>
            <person name="Haridas S."/>
            <person name="Kipfer T."/>
            <person name="LaButti K."/>
            <person name="Lindquist E."/>
            <person name="Lipzen A."/>
            <person name="Maire R."/>
            <person name="Meier B."/>
            <person name="Mihaltcheva S."/>
            <person name="Molinier V."/>
            <person name="Murat C."/>
            <person name="Poggeler S."/>
            <person name="Quandt C.A."/>
            <person name="Sperisen C."/>
            <person name="Tritt A."/>
            <person name="Tisserant E."/>
            <person name="Crous P.W."/>
            <person name="Henrissat B."/>
            <person name="Nehls U."/>
            <person name="Egli S."/>
            <person name="Spatafora J.W."/>
            <person name="Grigoriev I.V."/>
            <person name="Martin F.M."/>
        </authorList>
    </citation>
    <scope>NUCLEOTIDE SEQUENCE [LARGE SCALE GENOMIC DNA]</scope>
    <source>
        <strain evidence="8 9">CBS 459.81</strain>
    </source>
</reference>
<dbReference type="InterPro" id="IPR025110">
    <property type="entry name" value="AMP-bd_C"/>
</dbReference>
<dbReference type="OrthoDB" id="10253869at2759"/>
<dbReference type="PROSITE" id="PS00455">
    <property type="entry name" value="AMP_BINDING"/>
    <property type="match status" value="1"/>
</dbReference>
<gene>
    <name evidence="8" type="ORF">K432DRAFT_427002</name>
</gene>
<evidence type="ECO:0000256" key="4">
    <source>
        <dbReference type="ARBA" id="ARBA00022840"/>
    </source>
</evidence>
<dbReference type="NCBIfam" id="TIGR01217">
    <property type="entry name" value="ac_ac_CoA_syn"/>
    <property type="match status" value="1"/>
</dbReference>
<protein>
    <submittedName>
        <fullName evidence="8">Acetoacetate-CoA ligase</fullName>
    </submittedName>
</protein>
<dbReference type="Gene3D" id="3.40.50.12780">
    <property type="entry name" value="N-terminal domain of ligase-like"/>
    <property type="match status" value="1"/>
</dbReference>
<evidence type="ECO:0000259" key="5">
    <source>
        <dbReference type="Pfam" id="PF00501"/>
    </source>
</evidence>
<feature type="domain" description="AMP-dependent synthetase/ligase" evidence="5">
    <location>
        <begin position="122"/>
        <end position="463"/>
    </location>
</feature>
<keyword evidence="4" id="KW-0067">ATP-binding</keyword>
<dbReference type="GO" id="GO:0030729">
    <property type="term" value="F:acetoacetate-CoA ligase activity"/>
    <property type="evidence" value="ECO:0007669"/>
    <property type="project" value="InterPro"/>
</dbReference>
<dbReference type="PANTHER" id="PTHR42921">
    <property type="entry name" value="ACETOACETYL-COA SYNTHETASE"/>
    <property type="match status" value="1"/>
</dbReference>
<evidence type="ECO:0000256" key="1">
    <source>
        <dbReference type="ARBA" id="ARBA00006432"/>
    </source>
</evidence>
<evidence type="ECO:0000256" key="2">
    <source>
        <dbReference type="ARBA" id="ARBA00022598"/>
    </source>
</evidence>
<keyword evidence="9" id="KW-1185">Reference proteome</keyword>
<feature type="domain" description="AMP-binding enzyme C-terminal" evidence="6">
    <location>
        <begin position="580"/>
        <end position="658"/>
    </location>
</feature>
<feature type="domain" description="Acetyl-coenzyme A synthetase N-terminal" evidence="7">
    <location>
        <begin position="52"/>
        <end position="109"/>
    </location>
</feature>
<dbReference type="NCBIfam" id="NF002937">
    <property type="entry name" value="PRK03584.1"/>
    <property type="match status" value="1"/>
</dbReference>
<name>A0A8E2E7I0_9PEZI</name>
<accession>A0A8E2E7I0</accession>
<dbReference type="InterPro" id="IPR005914">
    <property type="entry name" value="Acac_CoA_synth"/>
</dbReference>
<dbReference type="Gene3D" id="3.30.300.30">
    <property type="match status" value="1"/>
</dbReference>
<dbReference type="AlphaFoldDB" id="A0A8E2E7I0"/>
<keyword evidence="3" id="KW-0547">Nucleotide-binding</keyword>
<evidence type="ECO:0000313" key="9">
    <source>
        <dbReference type="Proteomes" id="UP000250266"/>
    </source>
</evidence>
<dbReference type="InterPro" id="IPR020845">
    <property type="entry name" value="AMP-binding_CS"/>
</dbReference>
<organism evidence="8 9">
    <name type="scientific">Lepidopterella palustris CBS 459.81</name>
    <dbReference type="NCBI Taxonomy" id="1314670"/>
    <lineage>
        <taxon>Eukaryota</taxon>
        <taxon>Fungi</taxon>
        <taxon>Dikarya</taxon>
        <taxon>Ascomycota</taxon>
        <taxon>Pezizomycotina</taxon>
        <taxon>Dothideomycetes</taxon>
        <taxon>Pleosporomycetidae</taxon>
        <taxon>Mytilinidiales</taxon>
        <taxon>Argynnaceae</taxon>
        <taxon>Lepidopterella</taxon>
    </lineage>
</organism>
<dbReference type="GO" id="GO:0006629">
    <property type="term" value="P:lipid metabolic process"/>
    <property type="evidence" value="ECO:0007669"/>
    <property type="project" value="InterPro"/>
</dbReference>
<comment type="similarity">
    <text evidence="1">Belongs to the ATP-dependent AMP-binding enzyme family.</text>
</comment>
<dbReference type="SUPFAM" id="SSF56801">
    <property type="entry name" value="Acetyl-CoA synthetase-like"/>
    <property type="match status" value="1"/>
</dbReference>
<dbReference type="Pfam" id="PF00501">
    <property type="entry name" value="AMP-binding"/>
    <property type="match status" value="1"/>
</dbReference>
<proteinExistence type="inferred from homology"/>
<dbReference type="InterPro" id="IPR032387">
    <property type="entry name" value="ACAS_N"/>
</dbReference>
<dbReference type="Pfam" id="PF16177">
    <property type="entry name" value="ACAS_N"/>
    <property type="match status" value="1"/>
</dbReference>
<evidence type="ECO:0000256" key="3">
    <source>
        <dbReference type="ARBA" id="ARBA00022741"/>
    </source>
</evidence>
<sequence>MTFLSAEKAVNGTNGIYKDPTRLWDHPSPRSTPIWAFLNTINKKYNLQLKTYEDLHAWSIENIAKFWGEVWHSTGIRASKPYKQVVDENAPMFPRPSFFKGAELNFAENLLYPAHEVDDESPAIIAATETSRETVTWAELRQRVKECQAGMVELGLKEGDRVAGYVANHTNALVAMLAATSLGGIWTAVSPDTGVHAVLERLRQIEPVLLFTDNAAFYNGRSHPVLPKISEITAALPTLEAVVVFQTVAAVDTDLSSIKIPSGKVYHYASFANPLSSTAPLHFRQLPPDHPVYILYSSGTTGAPKCIVHGSIGTLIQHKKEHMLQCSITPNSRLFYFTTCTWMMWHWLVSGLASGATLVLYDGSPFRYLSPSDPSTSIPDELAMPRLIDEVGITHFGTSAKYLSVLEQKSLSPKSTLSLKTLQAIYSTGSPLAPSTFNYVYSAFPPSINLGSITGGTDIISLFGAPSPLNPVHAGEIQVPGLGMAIAAWDYTGADITKTGAAGDLVCTKAFPCQPVSFWGANGAEKYRSSYFNQFGDRCVWHHGDFVRFNPATGGLFMLGRSDGILKPAGVRFGSAEIYNVLLEHFADEVADALCIGRRREQDADETVVLFLKMADGKKCDEALVERIKGTVRKGLSARHVPGVIEECPEIPVTTNGKKVEGAAKQILCGLNVKTSASVANAECLDWYRNWARTHA</sequence>
<dbReference type="InterPro" id="IPR042099">
    <property type="entry name" value="ANL_N_sf"/>
</dbReference>
<dbReference type="InterPro" id="IPR000873">
    <property type="entry name" value="AMP-dep_synth/lig_dom"/>
</dbReference>
<dbReference type="InterPro" id="IPR045851">
    <property type="entry name" value="AMP-bd_C_sf"/>
</dbReference>
<dbReference type="EMBL" id="KV745039">
    <property type="protein sequence ID" value="OCK78802.1"/>
    <property type="molecule type" value="Genomic_DNA"/>
</dbReference>
<evidence type="ECO:0000259" key="7">
    <source>
        <dbReference type="Pfam" id="PF16177"/>
    </source>
</evidence>
<dbReference type="GO" id="GO:0005524">
    <property type="term" value="F:ATP binding"/>
    <property type="evidence" value="ECO:0007669"/>
    <property type="project" value="UniProtKB-KW"/>
</dbReference>
<dbReference type="Proteomes" id="UP000250266">
    <property type="component" value="Unassembled WGS sequence"/>
</dbReference>
<dbReference type="Pfam" id="PF13193">
    <property type="entry name" value="AMP-binding_C"/>
    <property type="match status" value="1"/>
</dbReference>
<dbReference type="PANTHER" id="PTHR42921:SF1">
    <property type="entry name" value="ACETOACETYL-COA SYNTHETASE"/>
    <property type="match status" value="1"/>
</dbReference>
<evidence type="ECO:0000259" key="6">
    <source>
        <dbReference type="Pfam" id="PF13193"/>
    </source>
</evidence>
<evidence type="ECO:0000313" key="8">
    <source>
        <dbReference type="EMBL" id="OCK78802.1"/>
    </source>
</evidence>